<evidence type="ECO:0000256" key="5">
    <source>
        <dbReference type="ARBA" id="ARBA00023244"/>
    </source>
</evidence>
<evidence type="ECO:0000256" key="6">
    <source>
        <dbReference type="ARBA" id="ARBA00037589"/>
    </source>
</evidence>
<dbReference type="CDD" id="cd06578">
    <property type="entry name" value="HemD"/>
    <property type="match status" value="1"/>
</dbReference>
<evidence type="ECO:0000256" key="7">
    <source>
        <dbReference type="ARBA" id="ARBA00040167"/>
    </source>
</evidence>
<dbReference type="GO" id="GO:0004852">
    <property type="term" value="F:uroporphyrinogen-III synthase activity"/>
    <property type="evidence" value="ECO:0007669"/>
    <property type="project" value="UniProtKB-EC"/>
</dbReference>
<evidence type="ECO:0000313" key="11">
    <source>
        <dbReference type="EMBL" id="MEK8048970.1"/>
    </source>
</evidence>
<feature type="domain" description="Tetrapyrrole biosynthesis uroporphyrinogen III synthase" evidence="10">
    <location>
        <begin position="21"/>
        <end position="241"/>
    </location>
</feature>
<gene>
    <name evidence="11" type="ORF">AACH10_01825</name>
</gene>
<dbReference type="EMBL" id="JBBUTH010000001">
    <property type="protein sequence ID" value="MEK8048970.1"/>
    <property type="molecule type" value="Genomic_DNA"/>
</dbReference>
<comment type="pathway">
    <text evidence="1 9">Porphyrin-containing compound metabolism; protoporphyrin-IX biosynthesis; coproporphyrinogen-III from 5-aminolevulinate: step 3/4.</text>
</comment>
<evidence type="ECO:0000256" key="9">
    <source>
        <dbReference type="RuleBase" id="RU366031"/>
    </source>
</evidence>
<keyword evidence="12" id="KW-1185">Reference proteome</keyword>
<evidence type="ECO:0000259" key="10">
    <source>
        <dbReference type="Pfam" id="PF02602"/>
    </source>
</evidence>
<evidence type="ECO:0000256" key="8">
    <source>
        <dbReference type="ARBA" id="ARBA00048617"/>
    </source>
</evidence>
<comment type="catalytic activity">
    <reaction evidence="8 9">
        <text>hydroxymethylbilane = uroporphyrinogen III + H2O</text>
        <dbReference type="Rhea" id="RHEA:18965"/>
        <dbReference type="ChEBI" id="CHEBI:15377"/>
        <dbReference type="ChEBI" id="CHEBI:57308"/>
        <dbReference type="ChEBI" id="CHEBI:57845"/>
        <dbReference type="EC" id="4.2.1.75"/>
    </reaction>
</comment>
<comment type="caution">
    <text evidence="11">The sequence shown here is derived from an EMBL/GenBank/DDBJ whole genome shotgun (WGS) entry which is preliminary data.</text>
</comment>
<reference evidence="11 12" key="1">
    <citation type="submission" date="2024-04" db="EMBL/GenBank/DDBJ databases">
        <title>Novel species of the genus Ideonella isolated from streams.</title>
        <authorList>
            <person name="Lu H."/>
        </authorList>
    </citation>
    <scope>NUCLEOTIDE SEQUENCE [LARGE SCALE GENOMIC DNA]</scope>
    <source>
        <strain evidence="11 12">DXS22W</strain>
    </source>
</reference>
<evidence type="ECO:0000256" key="1">
    <source>
        <dbReference type="ARBA" id="ARBA00004772"/>
    </source>
</evidence>
<dbReference type="PANTHER" id="PTHR38042:SF1">
    <property type="entry name" value="UROPORPHYRINOGEN-III SYNTHASE, CHLOROPLASTIC"/>
    <property type="match status" value="1"/>
</dbReference>
<dbReference type="Pfam" id="PF02602">
    <property type="entry name" value="HEM4"/>
    <property type="match status" value="1"/>
</dbReference>
<dbReference type="Gene3D" id="3.40.50.10090">
    <property type="match status" value="2"/>
</dbReference>
<comment type="similarity">
    <text evidence="2 9">Belongs to the uroporphyrinogen-III synthase family.</text>
</comment>
<protein>
    <recommendedName>
        <fullName evidence="7 9">Uroporphyrinogen-III synthase</fullName>
        <ecNumber evidence="3 9">4.2.1.75</ecNumber>
    </recommendedName>
</protein>
<dbReference type="EC" id="4.2.1.75" evidence="3 9"/>
<comment type="function">
    <text evidence="6 9">Catalyzes cyclization of the linear tetrapyrrole, hydroxymethylbilane, to the macrocyclic uroporphyrinogen III.</text>
</comment>
<keyword evidence="4 9" id="KW-0456">Lyase</keyword>
<organism evidence="11 12">
    <name type="scientific">Pseudaquabacterium inlustre</name>
    <dbReference type="NCBI Taxonomy" id="2984192"/>
    <lineage>
        <taxon>Bacteria</taxon>
        <taxon>Pseudomonadati</taxon>
        <taxon>Pseudomonadota</taxon>
        <taxon>Betaproteobacteria</taxon>
        <taxon>Burkholderiales</taxon>
        <taxon>Sphaerotilaceae</taxon>
        <taxon>Pseudaquabacterium</taxon>
    </lineage>
</organism>
<dbReference type="Proteomes" id="UP001365405">
    <property type="component" value="Unassembled WGS sequence"/>
</dbReference>
<dbReference type="InterPro" id="IPR036108">
    <property type="entry name" value="4pyrrol_syn_uPrphyn_synt_sf"/>
</dbReference>
<dbReference type="InterPro" id="IPR003754">
    <property type="entry name" value="4pyrrol_synth_uPrphyn_synth"/>
</dbReference>
<proteinExistence type="inferred from homology"/>
<dbReference type="InterPro" id="IPR039793">
    <property type="entry name" value="UROS/Hem4"/>
</dbReference>
<accession>A0ABU9CAR9</accession>
<dbReference type="RefSeq" id="WP_341408645.1">
    <property type="nucleotide sequence ID" value="NZ_JBBUTH010000001.1"/>
</dbReference>
<evidence type="ECO:0000313" key="12">
    <source>
        <dbReference type="Proteomes" id="UP001365405"/>
    </source>
</evidence>
<dbReference type="SUPFAM" id="SSF69618">
    <property type="entry name" value="HemD-like"/>
    <property type="match status" value="1"/>
</dbReference>
<name>A0ABU9CAR9_9BURK</name>
<evidence type="ECO:0000256" key="2">
    <source>
        <dbReference type="ARBA" id="ARBA00008133"/>
    </source>
</evidence>
<dbReference type="PANTHER" id="PTHR38042">
    <property type="entry name" value="UROPORPHYRINOGEN-III SYNTHASE, CHLOROPLASTIC"/>
    <property type="match status" value="1"/>
</dbReference>
<keyword evidence="5 9" id="KW-0627">Porphyrin biosynthesis</keyword>
<evidence type="ECO:0000256" key="3">
    <source>
        <dbReference type="ARBA" id="ARBA00013109"/>
    </source>
</evidence>
<sequence length="267" mass="27643">MRHASGALRCVLVTRPQPQADEWVGRLQALGLPASALPLLAIGDAPDAAAVRAAWATVPSRTLVMFVSPSAVERFFAQRPDAAVWPATVWAGSTGPGTARALRTAGVPAAAIVSPPEADGRFDSEALWRCLQPRRDWQGGSALIVRGEGGRDWLADTLRAAGAQVAFVEAYRRGAPVLDAAQQARLAVALDRPAAHAWLFSSSEAVGHLPQLAPGADWSTSLALATHPRIAASAQALGFGLVRQVSPSPEAVADALAGPADGSVPQA</sequence>
<evidence type="ECO:0000256" key="4">
    <source>
        <dbReference type="ARBA" id="ARBA00023239"/>
    </source>
</evidence>